<organism evidence="2 3">
    <name type="scientific">Microbacterium pumilum</name>
    <dbReference type="NCBI Taxonomy" id="344165"/>
    <lineage>
        <taxon>Bacteria</taxon>
        <taxon>Bacillati</taxon>
        <taxon>Actinomycetota</taxon>
        <taxon>Actinomycetes</taxon>
        <taxon>Micrococcales</taxon>
        <taxon>Microbacteriaceae</taxon>
        <taxon>Microbacterium</taxon>
    </lineage>
</organism>
<name>A0ABP5DH84_9MICO</name>
<evidence type="ECO:0000256" key="1">
    <source>
        <dbReference type="SAM" id="MobiDB-lite"/>
    </source>
</evidence>
<accession>A0ABP5DH84</accession>
<gene>
    <name evidence="2" type="ORF">GCM10009777_10620</name>
</gene>
<dbReference type="Proteomes" id="UP001500326">
    <property type="component" value="Unassembled WGS sequence"/>
</dbReference>
<proteinExistence type="predicted"/>
<feature type="compositionally biased region" description="Pro residues" evidence="1">
    <location>
        <begin position="17"/>
        <end position="27"/>
    </location>
</feature>
<feature type="region of interest" description="Disordered" evidence="1">
    <location>
        <begin position="1"/>
        <end position="49"/>
    </location>
</feature>
<evidence type="ECO:0000313" key="2">
    <source>
        <dbReference type="EMBL" id="GAA1979190.1"/>
    </source>
</evidence>
<dbReference type="EMBL" id="BAAAOH010000001">
    <property type="protein sequence ID" value="GAA1979190.1"/>
    <property type="molecule type" value="Genomic_DNA"/>
</dbReference>
<protein>
    <submittedName>
        <fullName evidence="2">Uncharacterized protein</fullName>
    </submittedName>
</protein>
<evidence type="ECO:0000313" key="3">
    <source>
        <dbReference type="Proteomes" id="UP001500326"/>
    </source>
</evidence>
<reference evidence="3" key="1">
    <citation type="journal article" date="2019" name="Int. J. Syst. Evol. Microbiol.">
        <title>The Global Catalogue of Microorganisms (GCM) 10K type strain sequencing project: providing services to taxonomists for standard genome sequencing and annotation.</title>
        <authorList>
            <consortium name="The Broad Institute Genomics Platform"/>
            <consortium name="The Broad Institute Genome Sequencing Center for Infectious Disease"/>
            <person name="Wu L."/>
            <person name="Ma J."/>
        </authorList>
    </citation>
    <scope>NUCLEOTIDE SEQUENCE [LARGE SCALE GENOMIC DNA]</scope>
    <source>
        <strain evidence="3">JCM 14902</strain>
    </source>
</reference>
<sequence length="72" mass="7499">MPAGGLPLPGFVEPEPEPLPVAGPEPLPVMARGLAPSEERPARPPLDSELEPDLSLPAIIAPLVFGVVEPFN</sequence>
<comment type="caution">
    <text evidence="2">The sequence shown here is derived from an EMBL/GenBank/DDBJ whole genome shotgun (WGS) entry which is preliminary data.</text>
</comment>
<keyword evidence="3" id="KW-1185">Reference proteome</keyword>